<comment type="cofactor">
    <cofactor evidence="1">
        <name>FAD</name>
        <dbReference type="ChEBI" id="CHEBI:57692"/>
    </cofactor>
</comment>
<evidence type="ECO:0000313" key="22">
    <source>
        <dbReference type="EMBL" id="CAB4887948.1"/>
    </source>
</evidence>
<dbReference type="GO" id="GO:0008360">
    <property type="term" value="P:regulation of cell shape"/>
    <property type="evidence" value="ECO:0007669"/>
    <property type="project" value="UniProtKB-KW"/>
</dbReference>
<dbReference type="NCBIfam" id="TIGR00179">
    <property type="entry name" value="murB"/>
    <property type="match status" value="1"/>
</dbReference>
<evidence type="ECO:0000256" key="4">
    <source>
        <dbReference type="ARBA" id="ARBA00004752"/>
    </source>
</evidence>
<evidence type="ECO:0000256" key="15">
    <source>
        <dbReference type="ARBA" id="ARBA00023316"/>
    </source>
</evidence>
<evidence type="ECO:0000256" key="3">
    <source>
        <dbReference type="ARBA" id="ARBA00004496"/>
    </source>
</evidence>
<evidence type="ECO:0000256" key="6">
    <source>
        <dbReference type="ARBA" id="ARBA00022490"/>
    </source>
</evidence>
<evidence type="ECO:0000313" key="19">
    <source>
        <dbReference type="EMBL" id="CAB4761471.1"/>
    </source>
</evidence>
<dbReference type="InterPro" id="IPR003170">
    <property type="entry name" value="MurB"/>
</dbReference>
<dbReference type="EMBL" id="CAFBMF010000002">
    <property type="protein sequence ID" value="CAB4887948.1"/>
    <property type="molecule type" value="Genomic_DNA"/>
</dbReference>
<dbReference type="UniPathway" id="UPA00219"/>
<dbReference type="EMBL" id="CAEZYH010000002">
    <property type="protein sequence ID" value="CAB4706235.1"/>
    <property type="molecule type" value="Genomic_DNA"/>
</dbReference>
<dbReference type="InterPro" id="IPR016167">
    <property type="entry name" value="FAD-bd_PCMH_sub1"/>
</dbReference>
<dbReference type="InterPro" id="IPR036318">
    <property type="entry name" value="FAD-bd_PCMH-like_sf"/>
</dbReference>
<keyword evidence="13" id="KW-0560">Oxidoreductase</keyword>
<evidence type="ECO:0000256" key="14">
    <source>
        <dbReference type="ARBA" id="ARBA00023306"/>
    </source>
</evidence>
<keyword evidence="14" id="KW-0131">Cell cycle</keyword>
<dbReference type="InterPro" id="IPR011601">
    <property type="entry name" value="MurB_C"/>
</dbReference>
<evidence type="ECO:0000313" key="21">
    <source>
        <dbReference type="EMBL" id="CAB4855133.1"/>
    </source>
</evidence>
<evidence type="ECO:0000256" key="10">
    <source>
        <dbReference type="ARBA" id="ARBA00022857"/>
    </source>
</evidence>
<comment type="function">
    <text evidence="2">Cell wall formation.</text>
</comment>
<evidence type="ECO:0000256" key="9">
    <source>
        <dbReference type="ARBA" id="ARBA00022827"/>
    </source>
</evidence>
<proteinExistence type="inferred from homology"/>
<keyword evidence="11" id="KW-0133">Cell shape</keyword>
<accession>A0A6J7F2K3</accession>
<protein>
    <recommendedName>
        <fullName evidence="5">UDP-N-acetylmuramate dehydrogenase</fullName>
        <ecNumber evidence="5">1.3.1.98</ecNumber>
    </recommendedName>
</protein>
<sequence length="316" mass="33580">MSSNIEQAALALGDLAQRHFPVSTLTTYKVGGTAALFCRVNDLATLLKVVQVAKDSSLDLVVLGRGSNSLFADTEFEGIVAQLGDFAQHLDLPQETDECVVTVGSAVALPVMARRTAAAGLCGFEWAVGVPGTIGGAIKMNAGGHGSDIDESLLSVRMYSSRSGQICEMEKSDLGLRFRGSSIADDDIVIDATFQLTWGDSERALSMIDDIVKWRRENQPGGQNAGSVFVNPVPGEVAAGELIDQSGLRGFRIGTAEVSTKHANFIQADPDGCASDVVAVMEHVKKVVKDKHGFDLRSEVRLIGFDDGTRARGSHE</sequence>
<dbReference type="EMBL" id="CAFBPS010000004">
    <property type="protein sequence ID" value="CAB5018967.1"/>
    <property type="molecule type" value="Genomic_DNA"/>
</dbReference>
<keyword evidence="9" id="KW-0274">FAD</keyword>
<dbReference type="Pfam" id="PF01565">
    <property type="entry name" value="FAD_binding_4"/>
    <property type="match status" value="1"/>
</dbReference>
<comment type="catalytic activity">
    <reaction evidence="16">
        <text>UDP-N-acetyl-alpha-D-muramate + NADP(+) = UDP-N-acetyl-3-O-(1-carboxyvinyl)-alpha-D-glucosamine + NADPH + H(+)</text>
        <dbReference type="Rhea" id="RHEA:12248"/>
        <dbReference type="ChEBI" id="CHEBI:15378"/>
        <dbReference type="ChEBI" id="CHEBI:57783"/>
        <dbReference type="ChEBI" id="CHEBI:58349"/>
        <dbReference type="ChEBI" id="CHEBI:68483"/>
        <dbReference type="ChEBI" id="CHEBI:70757"/>
        <dbReference type="EC" id="1.3.1.98"/>
    </reaction>
</comment>
<dbReference type="PANTHER" id="PTHR21071">
    <property type="entry name" value="UDP-N-ACETYLENOLPYRUVOYLGLUCOSAMINE REDUCTASE"/>
    <property type="match status" value="1"/>
</dbReference>
<evidence type="ECO:0000256" key="1">
    <source>
        <dbReference type="ARBA" id="ARBA00001974"/>
    </source>
</evidence>
<evidence type="ECO:0000313" key="20">
    <source>
        <dbReference type="EMBL" id="CAB4802856.1"/>
    </source>
</evidence>
<dbReference type="InterPro" id="IPR016166">
    <property type="entry name" value="FAD-bd_PCMH"/>
</dbReference>
<dbReference type="Gene3D" id="3.30.43.10">
    <property type="entry name" value="Uridine Diphospho-n-acetylenolpyruvylglucosamine Reductase, domain 2"/>
    <property type="match status" value="1"/>
</dbReference>
<evidence type="ECO:0000256" key="7">
    <source>
        <dbReference type="ARBA" id="ARBA00022618"/>
    </source>
</evidence>
<keyword evidence="7" id="KW-0132">Cell division</keyword>
<name>A0A6J7F2K3_9ZZZZ</name>
<keyword evidence="6" id="KW-0963">Cytoplasm</keyword>
<reference evidence="22" key="1">
    <citation type="submission" date="2020-05" db="EMBL/GenBank/DDBJ databases">
        <authorList>
            <person name="Chiriac C."/>
            <person name="Salcher M."/>
            <person name="Ghai R."/>
            <person name="Kavagutti S V."/>
        </authorList>
    </citation>
    <scope>NUCLEOTIDE SEQUENCE</scope>
</reference>
<dbReference type="Pfam" id="PF02873">
    <property type="entry name" value="MurB_C"/>
    <property type="match status" value="1"/>
</dbReference>
<comment type="pathway">
    <text evidence="4">Cell wall biogenesis; peptidoglycan biosynthesis.</text>
</comment>
<dbReference type="GO" id="GO:0005829">
    <property type="term" value="C:cytosol"/>
    <property type="evidence" value="ECO:0007669"/>
    <property type="project" value="TreeGrafter"/>
</dbReference>
<evidence type="ECO:0000256" key="5">
    <source>
        <dbReference type="ARBA" id="ARBA00012518"/>
    </source>
</evidence>
<dbReference type="HAMAP" id="MF_00037">
    <property type="entry name" value="MurB"/>
    <property type="match status" value="1"/>
</dbReference>
<dbReference type="EC" id="1.3.1.98" evidence="5"/>
<dbReference type="EMBL" id="CAFBLJ010000001">
    <property type="protein sequence ID" value="CAB4855133.1"/>
    <property type="molecule type" value="Genomic_DNA"/>
</dbReference>
<evidence type="ECO:0000259" key="17">
    <source>
        <dbReference type="PROSITE" id="PS51387"/>
    </source>
</evidence>
<evidence type="ECO:0000256" key="16">
    <source>
        <dbReference type="ARBA" id="ARBA00048914"/>
    </source>
</evidence>
<evidence type="ECO:0000256" key="12">
    <source>
        <dbReference type="ARBA" id="ARBA00022984"/>
    </source>
</evidence>
<comment type="subcellular location">
    <subcellularLocation>
        <location evidence="3">Cytoplasm</location>
    </subcellularLocation>
</comment>
<dbReference type="GO" id="GO:0008762">
    <property type="term" value="F:UDP-N-acetylmuramate dehydrogenase activity"/>
    <property type="evidence" value="ECO:0007669"/>
    <property type="project" value="UniProtKB-EC"/>
</dbReference>
<dbReference type="SUPFAM" id="SSF56194">
    <property type="entry name" value="Uridine diphospho-N-Acetylenolpyruvylglucosamine reductase, MurB, C-terminal domain"/>
    <property type="match status" value="1"/>
</dbReference>
<dbReference type="InterPro" id="IPR016169">
    <property type="entry name" value="FAD-bd_PCMH_sub2"/>
</dbReference>
<keyword evidence="10" id="KW-0521">NADP</keyword>
<dbReference type="InterPro" id="IPR006094">
    <property type="entry name" value="Oxid_FAD_bind_N"/>
</dbReference>
<evidence type="ECO:0000313" key="23">
    <source>
        <dbReference type="EMBL" id="CAB5018967.1"/>
    </source>
</evidence>
<dbReference type="InterPro" id="IPR036635">
    <property type="entry name" value="MurB_C_sf"/>
</dbReference>
<dbReference type="Gene3D" id="3.30.465.10">
    <property type="match status" value="1"/>
</dbReference>
<evidence type="ECO:0000256" key="13">
    <source>
        <dbReference type="ARBA" id="ARBA00023002"/>
    </source>
</evidence>
<dbReference type="GO" id="GO:0009252">
    <property type="term" value="P:peptidoglycan biosynthetic process"/>
    <property type="evidence" value="ECO:0007669"/>
    <property type="project" value="UniProtKB-UniPathway"/>
</dbReference>
<dbReference type="SUPFAM" id="SSF56176">
    <property type="entry name" value="FAD-binding/transporter-associated domain-like"/>
    <property type="match status" value="1"/>
</dbReference>
<dbReference type="PANTHER" id="PTHR21071:SF4">
    <property type="entry name" value="UDP-N-ACETYLENOLPYRUVOYLGLUCOSAMINE REDUCTASE"/>
    <property type="match status" value="1"/>
</dbReference>
<dbReference type="GO" id="GO:0051301">
    <property type="term" value="P:cell division"/>
    <property type="evidence" value="ECO:0007669"/>
    <property type="project" value="UniProtKB-KW"/>
</dbReference>
<dbReference type="PROSITE" id="PS51387">
    <property type="entry name" value="FAD_PCMH"/>
    <property type="match status" value="1"/>
</dbReference>
<keyword evidence="8" id="KW-0285">Flavoprotein</keyword>
<dbReference type="EMBL" id="CAFAAL010000054">
    <property type="protein sequence ID" value="CAB4802856.1"/>
    <property type="molecule type" value="Genomic_DNA"/>
</dbReference>
<gene>
    <name evidence="18" type="ORF">UFOPK2658_00111</name>
    <name evidence="19" type="ORF">UFOPK2880_00131</name>
    <name evidence="20" type="ORF">UFOPK3004_00776</name>
    <name evidence="21" type="ORF">UFOPK3304_00033</name>
    <name evidence="22" type="ORF">UFOPK3494_00086</name>
    <name evidence="23" type="ORF">UFOPK4134_00157</name>
</gene>
<organism evidence="22">
    <name type="scientific">freshwater metagenome</name>
    <dbReference type="NCBI Taxonomy" id="449393"/>
    <lineage>
        <taxon>unclassified sequences</taxon>
        <taxon>metagenomes</taxon>
        <taxon>ecological metagenomes</taxon>
    </lineage>
</organism>
<evidence type="ECO:0000256" key="11">
    <source>
        <dbReference type="ARBA" id="ARBA00022960"/>
    </source>
</evidence>
<dbReference type="AlphaFoldDB" id="A0A6J7F2K3"/>
<dbReference type="Gene3D" id="3.90.78.10">
    <property type="entry name" value="UDP-N-acetylenolpyruvoylglucosamine reductase, C-terminal domain"/>
    <property type="match status" value="1"/>
</dbReference>
<feature type="domain" description="FAD-binding PCMH-type" evidence="17">
    <location>
        <begin position="29"/>
        <end position="199"/>
    </location>
</feature>
<dbReference type="GO" id="GO:0071555">
    <property type="term" value="P:cell wall organization"/>
    <property type="evidence" value="ECO:0007669"/>
    <property type="project" value="UniProtKB-KW"/>
</dbReference>
<evidence type="ECO:0000256" key="8">
    <source>
        <dbReference type="ARBA" id="ARBA00022630"/>
    </source>
</evidence>
<evidence type="ECO:0000256" key="2">
    <source>
        <dbReference type="ARBA" id="ARBA00003921"/>
    </source>
</evidence>
<evidence type="ECO:0000313" key="18">
    <source>
        <dbReference type="EMBL" id="CAB4706235.1"/>
    </source>
</evidence>
<keyword evidence="15" id="KW-0961">Cell wall biogenesis/degradation</keyword>
<dbReference type="EMBL" id="CAEZZP010000004">
    <property type="protein sequence ID" value="CAB4761471.1"/>
    <property type="molecule type" value="Genomic_DNA"/>
</dbReference>
<keyword evidence="12" id="KW-0573">Peptidoglycan synthesis</keyword>
<dbReference type="GO" id="GO:0071949">
    <property type="term" value="F:FAD binding"/>
    <property type="evidence" value="ECO:0007669"/>
    <property type="project" value="InterPro"/>
</dbReference>